<comment type="caution">
    <text evidence="3">The sequence shown here is derived from an EMBL/GenBank/DDBJ whole genome shotgun (WGS) entry which is preliminary data.</text>
</comment>
<evidence type="ECO:0000313" key="3">
    <source>
        <dbReference type="EMBL" id="MBB4694966.1"/>
    </source>
</evidence>
<gene>
    <name evidence="3" type="ORF">BKA14_005114</name>
</gene>
<proteinExistence type="predicted"/>
<evidence type="ECO:0000313" key="4">
    <source>
        <dbReference type="Proteomes" id="UP000542742"/>
    </source>
</evidence>
<keyword evidence="3" id="KW-0132">Cell division</keyword>
<keyword evidence="1" id="KW-0732">Signal</keyword>
<dbReference type="GO" id="GO:0051301">
    <property type="term" value="P:cell division"/>
    <property type="evidence" value="ECO:0007669"/>
    <property type="project" value="UniProtKB-KW"/>
</dbReference>
<dbReference type="InterPro" id="IPR040690">
    <property type="entry name" value="FtsX_ECD"/>
</dbReference>
<evidence type="ECO:0000259" key="2">
    <source>
        <dbReference type="Pfam" id="PF18075"/>
    </source>
</evidence>
<dbReference type="Pfam" id="PF18075">
    <property type="entry name" value="FtsX_ECD"/>
    <property type="match status" value="1"/>
</dbReference>
<sequence>MRRLLIAVLAAFALLGPSGCSLFQDEQKDNEAKKIEKLLGEDPVFSVFLRPDVTAGQKTTIESYLGGLDGIKRVQFETRAEAYERFKDLWSDDPEFVRSVSEDALPETYRVHMTSVDAVRKVRDGTEMANIKNLPGVQDTVVACLTTDECRELLKQVPK</sequence>
<feature type="signal peptide" evidence="1">
    <location>
        <begin position="1"/>
        <end position="23"/>
    </location>
</feature>
<feature type="chain" id="PRO_5030971634" evidence="1">
    <location>
        <begin position="24"/>
        <end position="159"/>
    </location>
</feature>
<feature type="domain" description="FtsX extracellular" evidence="2">
    <location>
        <begin position="46"/>
        <end position="138"/>
    </location>
</feature>
<dbReference type="EMBL" id="JACHMF010000001">
    <property type="protein sequence ID" value="MBB4694966.1"/>
    <property type="molecule type" value="Genomic_DNA"/>
</dbReference>
<dbReference type="Gene3D" id="3.30.70.3040">
    <property type="match status" value="1"/>
</dbReference>
<protein>
    <submittedName>
        <fullName evidence="3">Cell division transport system permease protein</fullName>
    </submittedName>
</protein>
<dbReference type="RefSeq" id="WP_184953381.1">
    <property type="nucleotide sequence ID" value="NZ_BOMC01000071.1"/>
</dbReference>
<keyword evidence="3" id="KW-0131">Cell cycle</keyword>
<dbReference type="AlphaFoldDB" id="A0A7W7CUL3"/>
<name>A0A7W7CUL3_9ACTN</name>
<accession>A0A7W7CUL3</accession>
<dbReference type="Proteomes" id="UP000542742">
    <property type="component" value="Unassembled WGS sequence"/>
</dbReference>
<organism evidence="3 4">
    <name type="scientific">Paractinoplanes abujensis</name>
    <dbReference type="NCBI Taxonomy" id="882441"/>
    <lineage>
        <taxon>Bacteria</taxon>
        <taxon>Bacillati</taxon>
        <taxon>Actinomycetota</taxon>
        <taxon>Actinomycetes</taxon>
        <taxon>Micromonosporales</taxon>
        <taxon>Micromonosporaceae</taxon>
        <taxon>Paractinoplanes</taxon>
    </lineage>
</organism>
<keyword evidence="4" id="KW-1185">Reference proteome</keyword>
<reference evidence="3 4" key="1">
    <citation type="submission" date="2020-08" db="EMBL/GenBank/DDBJ databases">
        <title>Sequencing the genomes of 1000 actinobacteria strains.</title>
        <authorList>
            <person name="Klenk H.-P."/>
        </authorList>
    </citation>
    <scope>NUCLEOTIDE SEQUENCE [LARGE SCALE GENOMIC DNA]</scope>
    <source>
        <strain evidence="3 4">DSM 45518</strain>
    </source>
</reference>
<evidence type="ECO:0000256" key="1">
    <source>
        <dbReference type="SAM" id="SignalP"/>
    </source>
</evidence>